<keyword evidence="2" id="KW-1185">Reference proteome</keyword>
<proteinExistence type="predicted"/>
<organism evidence="1 2">
    <name type="scientific">Gigaspora margarita</name>
    <dbReference type="NCBI Taxonomy" id="4874"/>
    <lineage>
        <taxon>Eukaryota</taxon>
        <taxon>Fungi</taxon>
        <taxon>Fungi incertae sedis</taxon>
        <taxon>Mucoromycota</taxon>
        <taxon>Glomeromycotina</taxon>
        <taxon>Glomeromycetes</taxon>
        <taxon>Diversisporales</taxon>
        <taxon>Gigasporaceae</taxon>
        <taxon>Gigaspora</taxon>
    </lineage>
</organism>
<dbReference type="Proteomes" id="UP000789901">
    <property type="component" value="Unassembled WGS sequence"/>
</dbReference>
<evidence type="ECO:0000313" key="1">
    <source>
        <dbReference type="EMBL" id="CAG8737492.1"/>
    </source>
</evidence>
<feature type="non-terminal residue" evidence="1">
    <location>
        <position position="84"/>
    </location>
</feature>
<comment type="caution">
    <text evidence="1">The sequence shown here is derived from an EMBL/GenBank/DDBJ whole genome shotgun (WGS) entry which is preliminary data.</text>
</comment>
<name>A0ABN7V6L3_GIGMA</name>
<protein>
    <submittedName>
        <fullName evidence="1">39703_t:CDS:1</fullName>
    </submittedName>
</protein>
<reference evidence="1 2" key="1">
    <citation type="submission" date="2021-06" db="EMBL/GenBank/DDBJ databases">
        <authorList>
            <person name="Kallberg Y."/>
            <person name="Tangrot J."/>
            <person name="Rosling A."/>
        </authorList>
    </citation>
    <scope>NUCLEOTIDE SEQUENCE [LARGE SCALE GENOMIC DNA]</scope>
    <source>
        <strain evidence="1 2">120-4 pot B 10/14</strain>
    </source>
</reference>
<dbReference type="EMBL" id="CAJVQB010010188">
    <property type="protein sequence ID" value="CAG8737492.1"/>
    <property type="molecule type" value="Genomic_DNA"/>
</dbReference>
<gene>
    <name evidence="1" type="ORF">GMARGA_LOCUS15024</name>
</gene>
<evidence type="ECO:0000313" key="2">
    <source>
        <dbReference type="Proteomes" id="UP000789901"/>
    </source>
</evidence>
<sequence>MSNFSSLLATISSKCSNKEWIEYCKMSQIRDNETSSEWMKRIWPCLQYFRENDLLPNKRYFEARKEILLWNGIRRCYDSYAPEI</sequence>
<accession>A0ABN7V6L3</accession>